<evidence type="ECO:0000313" key="2">
    <source>
        <dbReference type="Proteomes" id="UP000701801"/>
    </source>
</evidence>
<dbReference type="PANTHER" id="PTHR10039">
    <property type="entry name" value="AMELOGENIN"/>
    <property type="match status" value="1"/>
</dbReference>
<name>A0A9N9LWW6_9HELO</name>
<gene>
    <name evidence="1" type="ORF">HYALB_00012264</name>
</gene>
<dbReference type="Proteomes" id="UP000701801">
    <property type="component" value="Unassembled WGS sequence"/>
</dbReference>
<reference evidence="1" key="1">
    <citation type="submission" date="2021-07" db="EMBL/GenBank/DDBJ databases">
        <authorList>
            <person name="Durling M."/>
        </authorList>
    </citation>
    <scope>NUCLEOTIDE SEQUENCE</scope>
</reference>
<protein>
    <submittedName>
        <fullName evidence="1">Uncharacterized protein</fullName>
    </submittedName>
</protein>
<keyword evidence="2" id="KW-1185">Reference proteome</keyword>
<dbReference type="OrthoDB" id="443402at2759"/>
<comment type="caution">
    <text evidence="1">The sequence shown here is derived from an EMBL/GenBank/DDBJ whole genome shotgun (WGS) entry which is preliminary data.</text>
</comment>
<dbReference type="PANTHER" id="PTHR10039:SF5">
    <property type="entry name" value="NACHT DOMAIN-CONTAINING PROTEIN"/>
    <property type="match status" value="1"/>
</dbReference>
<accession>A0A9N9LWW6</accession>
<dbReference type="AlphaFoldDB" id="A0A9N9LWW6"/>
<proteinExistence type="predicted"/>
<organism evidence="1 2">
    <name type="scientific">Hymenoscyphus albidus</name>
    <dbReference type="NCBI Taxonomy" id="595503"/>
    <lineage>
        <taxon>Eukaryota</taxon>
        <taxon>Fungi</taxon>
        <taxon>Dikarya</taxon>
        <taxon>Ascomycota</taxon>
        <taxon>Pezizomycotina</taxon>
        <taxon>Leotiomycetes</taxon>
        <taxon>Helotiales</taxon>
        <taxon>Helotiaceae</taxon>
        <taxon>Hymenoscyphus</taxon>
    </lineage>
</organism>
<dbReference type="EMBL" id="CAJVRM010000290">
    <property type="protein sequence ID" value="CAG8978981.1"/>
    <property type="molecule type" value="Genomic_DNA"/>
</dbReference>
<evidence type="ECO:0000313" key="1">
    <source>
        <dbReference type="EMBL" id="CAG8978981.1"/>
    </source>
</evidence>
<sequence>MAKECSDASKKVQAEVKKYSRKKGGRLEAAKLGFKKIWNKRDLEKVEKVLKECQAAMENRILVRICTKQDALSLINDQNFQDLDKTLRTFIQQRSLDHTKLEDLINTKIVSVKETVVQQREIVEQHTVRKHMDTQNLVHDESNKTRQQFLDTAAVQIDRMQREKLLGSLNFSRRNERLNNIKEAHYESFEWLFGTSNNSDTSGTSSDSTYDTTKEGLVVVGQIWNGENIYGQGDDDWVLENLVEETRRIAWASFSSWLESDDQIYWIGGKAGAGKSTLMLYSITSEGLTQSYSGISFT</sequence>